<evidence type="ECO:0000313" key="3">
    <source>
        <dbReference type="Proteomes" id="UP000315525"/>
    </source>
</evidence>
<reference evidence="2 3" key="1">
    <citation type="submission" date="2019-03" db="EMBL/GenBank/DDBJ databases">
        <title>Metabolic potential of uncultured bacteria and archaea associated with petroleum seepage in deep-sea sediments.</title>
        <authorList>
            <person name="Dong X."/>
            <person name="Hubert C."/>
        </authorList>
    </citation>
    <scope>NUCLEOTIDE SEQUENCE [LARGE SCALE GENOMIC DNA]</scope>
    <source>
        <strain evidence="2">E44_bin18</strain>
    </source>
</reference>
<dbReference type="EMBL" id="SOJN01000010">
    <property type="protein sequence ID" value="TET47737.1"/>
    <property type="molecule type" value="Genomic_DNA"/>
</dbReference>
<comment type="caution">
    <text evidence="2">The sequence shown here is derived from an EMBL/GenBank/DDBJ whole genome shotgun (WGS) entry which is preliminary data.</text>
</comment>
<keyword evidence="1" id="KW-1133">Transmembrane helix</keyword>
<keyword evidence="1" id="KW-0812">Transmembrane</keyword>
<accession>A0A523UZ01</accession>
<gene>
    <name evidence="2" type="ORF">E3J62_00640</name>
</gene>
<organism evidence="2 3">
    <name type="scientific">candidate division TA06 bacterium</name>
    <dbReference type="NCBI Taxonomy" id="2250710"/>
    <lineage>
        <taxon>Bacteria</taxon>
        <taxon>Bacteria division TA06</taxon>
    </lineage>
</organism>
<feature type="transmembrane region" description="Helical" evidence="1">
    <location>
        <begin position="89"/>
        <end position="109"/>
    </location>
</feature>
<protein>
    <submittedName>
        <fullName evidence="2">Uncharacterized protein</fullName>
    </submittedName>
</protein>
<dbReference type="Proteomes" id="UP000315525">
    <property type="component" value="Unassembled WGS sequence"/>
</dbReference>
<dbReference type="AlphaFoldDB" id="A0A523UZ01"/>
<sequence>MKSLVARAVAIPVVWALFFLPVVGQGSKETESTEKADQHYEKIEMEDHWFFGPRYKVGGKKIGSGEAEALIYSIEDGKAEGHLRMSRTYGIASLVVITGGTVLSLLSISTRERGFNSAMFWSGFGITAVGYGVGDLSKNEIAKAVYRYNKVLKDKYGISFHWAPESGKAKLQLEYSY</sequence>
<proteinExistence type="predicted"/>
<evidence type="ECO:0000256" key="1">
    <source>
        <dbReference type="SAM" id="Phobius"/>
    </source>
</evidence>
<evidence type="ECO:0000313" key="2">
    <source>
        <dbReference type="EMBL" id="TET47737.1"/>
    </source>
</evidence>
<name>A0A523UZ01_UNCT6</name>
<keyword evidence="1" id="KW-0472">Membrane</keyword>